<comment type="similarity">
    <text evidence="2">Belongs to the peptidase S54 family.</text>
</comment>
<keyword evidence="5 7" id="KW-1133">Transmembrane helix</keyword>
<feature type="transmembrane region" description="Helical" evidence="7">
    <location>
        <begin position="49"/>
        <end position="66"/>
    </location>
</feature>
<dbReference type="PANTHER" id="PTHR43731">
    <property type="entry name" value="RHOMBOID PROTEASE"/>
    <property type="match status" value="1"/>
</dbReference>
<evidence type="ECO:0000256" key="4">
    <source>
        <dbReference type="ARBA" id="ARBA00022801"/>
    </source>
</evidence>
<dbReference type="InterPro" id="IPR050925">
    <property type="entry name" value="Rhomboid_protease_S54"/>
</dbReference>
<protein>
    <submittedName>
        <fullName evidence="9">Rhomboid family intramembrane serine protease</fullName>
    </submittedName>
</protein>
<keyword evidence="3 7" id="KW-0812">Transmembrane</keyword>
<organism evidence="9 10">
    <name type="scientific">Aureibaculum flavum</name>
    <dbReference type="NCBI Taxonomy" id="2795986"/>
    <lineage>
        <taxon>Bacteria</taxon>
        <taxon>Pseudomonadati</taxon>
        <taxon>Bacteroidota</taxon>
        <taxon>Flavobacteriia</taxon>
        <taxon>Flavobacteriales</taxon>
        <taxon>Flavobacteriaceae</taxon>
        <taxon>Aureibaculum</taxon>
    </lineage>
</organism>
<feature type="transmembrane region" description="Helical" evidence="7">
    <location>
        <begin position="430"/>
        <end position="452"/>
    </location>
</feature>
<keyword evidence="4" id="KW-0378">Hydrolase</keyword>
<name>A0ABS0WNW6_9FLAO</name>
<gene>
    <name evidence="9" type="ORF">JBL43_05460</name>
</gene>
<dbReference type="Pfam" id="PF01694">
    <property type="entry name" value="Rhomboid"/>
    <property type="match status" value="1"/>
</dbReference>
<keyword evidence="6 7" id="KW-0472">Membrane</keyword>
<keyword evidence="10" id="KW-1185">Reference proteome</keyword>
<feature type="transmembrane region" description="Helical" evidence="7">
    <location>
        <begin position="265"/>
        <end position="286"/>
    </location>
</feature>
<evidence type="ECO:0000256" key="5">
    <source>
        <dbReference type="ARBA" id="ARBA00022989"/>
    </source>
</evidence>
<dbReference type="RefSeq" id="WP_198840452.1">
    <property type="nucleotide sequence ID" value="NZ_JAEHFJ010000002.1"/>
</dbReference>
<dbReference type="Proteomes" id="UP000623301">
    <property type="component" value="Unassembled WGS sequence"/>
</dbReference>
<feature type="domain" description="Peptidase S54 rhomboid" evidence="8">
    <location>
        <begin position="364"/>
        <end position="500"/>
    </location>
</feature>
<evidence type="ECO:0000256" key="3">
    <source>
        <dbReference type="ARBA" id="ARBA00022692"/>
    </source>
</evidence>
<evidence type="ECO:0000256" key="1">
    <source>
        <dbReference type="ARBA" id="ARBA00004141"/>
    </source>
</evidence>
<evidence type="ECO:0000313" key="9">
    <source>
        <dbReference type="EMBL" id="MBJ2173675.1"/>
    </source>
</evidence>
<feature type="transmembrane region" description="Helical" evidence="7">
    <location>
        <begin position="484"/>
        <end position="502"/>
    </location>
</feature>
<evidence type="ECO:0000256" key="6">
    <source>
        <dbReference type="ARBA" id="ARBA00023136"/>
    </source>
</evidence>
<dbReference type="PANTHER" id="PTHR43731:SF14">
    <property type="entry name" value="PRESENILIN-ASSOCIATED RHOMBOID-LIKE PROTEIN, MITOCHONDRIAL"/>
    <property type="match status" value="1"/>
</dbReference>
<comment type="caution">
    <text evidence="9">The sequence shown here is derived from an EMBL/GenBank/DDBJ whole genome shotgun (WGS) entry which is preliminary data.</text>
</comment>
<dbReference type="InterPro" id="IPR022764">
    <property type="entry name" value="Peptidase_S54_rhomboid_dom"/>
</dbReference>
<evidence type="ECO:0000256" key="7">
    <source>
        <dbReference type="SAM" id="Phobius"/>
    </source>
</evidence>
<feature type="transmembrane region" description="Helical" evidence="7">
    <location>
        <begin position="12"/>
        <end position="29"/>
    </location>
</feature>
<feature type="transmembrane region" description="Helical" evidence="7">
    <location>
        <begin position="366"/>
        <end position="393"/>
    </location>
</feature>
<dbReference type="GO" id="GO:0008233">
    <property type="term" value="F:peptidase activity"/>
    <property type="evidence" value="ECO:0007669"/>
    <property type="project" value="UniProtKB-KW"/>
</dbReference>
<feature type="transmembrane region" description="Helical" evidence="7">
    <location>
        <begin position="405"/>
        <end position="424"/>
    </location>
</feature>
<evidence type="ECO:0000313" key="10">
    <source>
        <dbReference type="Proteomes" id="UP000623301"/>
    </source>
</evidence>
<feature type="transmembrane region" description="Helical" evidence="7">
    <location>
        <begin position="78"/>
        <end position="98"/>
    </location>
</feature>
<accession>A0ABS0WNW6</accession>
<dbReference type="GO" id="GO:0006508">
    <property type="term" value="P:proteolysis"/>
    <property type="evidence" value="ECO:0007669"/>
    <property type="project" value="UniProtKB-KW"/>
</dbReference>
<keyword evidence="9" id="KW-0645">Protease</keyword>
<evidence type="ECO:0000259" key="8">
    <source>
        <dbReference type="Pfam" id="PF01694"/>
    </source>
</evidence>
<proteinExistence type="inferred from homology"/>
<reference evidence="9 10" key="1">
    <citation type="submission" date="2020-12" db="EMBL/GenBank/DDBJ databases">
        <title>Aureibaculum luteum sp. nov. and Aureibaculum flavum sp. nov., novel members of the family Flavobacteriaceae isolated from Antarctic intertidal sediments.</title>
        <authorList>
            <person name="He X."/>
            <person name="Zhang X."/>
        </authorList>
    </citation>
    <scope>NUCLEOTIDE SEQUENCE [LARGE SCALE GENOMIC DNA]</scope>
    <source>
        <strain evidence="9 10">A20</strain>
    </source>
</reference>
<evidence type="ECO:0000256" key="2">
    <source>
        <dbReference type="ARBA" id="ARBA00009045"/>
    </source>
</evidence>
<dbReference type="EMBL" id="JAEHFJ010000002">
    <property type="protein sequence ID" value="MBJ2173675.1"/>
    <property type="molecule type" value="Genomic_DNA"/>
</dbReference>
<sequence length="515" mass="59217">MNKYKIKLQEIYLPFLIVSIGTILIYNIFRWTFDIKLGILPLKEDVLNFWIPFALPWIPIFIWLRRRLRILNIKGKSGNGYFIYQFAMVGAIIAPLMVSQNYLEKASYDLIEIDSIDYTSDFENEKYFQINSFNVTKAKIFSYVTARTSGRNNENLNYYIYFSCPFENSNDVSYGVQYKKNLSNRISERQKDTQYRNFIKKSEIEFQSYNFNKAKYFEKLNHSDTRDGFIEAMKHTYPNVNEKEQVILIPKFDNFNQRLGNTFPWIFGSFGIASLIILIMILIPNIDQNELNNLKKDKPLQEDDLRDILEFLDPRGPYKATAILILLNILVFIIMTFSGINIASPTAKELLEFGGNRRFEVLNDEYWRLLTSVFIHGGLMHLIMNLFGLGLAGSLLENVLGHTRLFISFIVCGILASLASIYWYENTISVGASGAIFGLFGLILAFTIFKIYPNYMRGITWILLGLYAGLNLLVGFFMSGIDNAAHIGGLISGFVIGGLLILTSKEKLINNINKH</sequence>
<comment type="subcellular location">
    <subcellularLocation>
        <location evidence="1">Membrane</location>
        <topology evidence="1">Multi-pass membrane protein</topology>
    </subcellularLocation>
</comment>
<dbReference type="Gene3D" id="1.20.1540.10">
    <property type="entry name" value="Rhomboid-like"/>
    <property type="match status" value="1"/>
</dbReference>
<feature type="transmembrane region" description="Helical" evidence="7">
    <location>
        <begin position="459"/>
        <end position="478"/>
    </location>
</feature>
<feature type="transmembrane region" description="Helical" evidence="7">
    <location>
        <begin position="322"/>
        <end position="343"/>
    </location>
</feature>
<dbReference type="SUPFAM" id="SSF144091">
    <property type="entry name" value="Rhomboid-like"/>
    <property type="match status" value="1"/>
</dbReference>
<dbReference type="InterPro" id="IPR035952">
    <property type="entry name" value="Rhomboid-like_sf"/>
</dbReference>